<reference evidence="9 10" key="1">
    <citation type="journal article" date="2015" name="Genome Announc.">
        <title>Complete genome sequences for 35 biothreat assay-relevant bacillus species.</title>
        <authorList>
            <person name="Johnson S.L."/>
            <person name="Daligault H.E."/>
            <person name="Davenport K.W."/>
            <person name="Jaissle J."/>
            <person name="Frey K.G."/>
            <person name="Ladner J.T."/>
            <person name="Broomall S.M."/>
            <person name="Bishop-Lilly K.A."/>
            <person name="Bruce D.C."/>
            <person name="Gibbons H.S."/>
            <person name="Coyne S.R."/>
            <person name="Lo C.C."/>
            <person name="Meincke L."/>
            <person name="Munk A.C."/>
            <person name="Koroleva G.I."/>
            <person name="Rosenzweig C.N."/>
            <person name="Palacios G.F."/>
            <person name="Redden C.L."/>
            <person name="Minogue T.D."/>
            <person name="Chain P.S."/>
        </authorList>
    </citation>
    <scope>NUCLEOTIDE SEQUENCE [LARGE SCALE GENOMIC DNA]</scope>
    <source>
        <strain evidence="10">ATCC 14581 / DSM 32 / JCM 2506 / NBRC 15308 / NCIMB 9376 / NCTC 10342 / NRRL B-14308 / VKM B-512</strain>
    </source>
</reference>
<dbReference type="Gene3D" id="3.90.1310.10">
    <property type="entry name" value="Penicillin-binding protein 2a (Domain 2)"/>
    <property type="match status" value="1"/>
</dbReference>
<feature type="domain" description="Penicillin-binding protein transpeptidase" evidence="7">
    <location>
        <begin position="263"/>
        <end position="579"/>
    </location>
</feature>
<evidence type="ECO:0000256" key="2">
    <source>
        <dbReference type="ARBA" id="ARBA00004752"/>
    </source>
</evidence>
<dbReference type="Pfam" id="PF00905">
    <property type="entry name" value="Transpeptidase"/>
    <property type="match status" value="1"/>
</dbReference>
<dbReference type="GeneID" id="93645057"/>
<sequence>MKIIHKRIYITLIFILLLISGLGARLVQLQLVSTESFTDKKINLIEGSVKQRTQEMVVDDGRGKFEDKNGQSLTSITHNRLVLFPFLEKMKWPVQQVSEIVGMQPKELTNRLANAKTPVVITKELSHAQVEKINALKVPGVFGIPLKDERPVPLAEHLIGLEAQSRQIIEEKYSDKLKNGAIKSTTPVGISGMQRAFDEFLLPEQESKLLYHVDRLGGPMFGIDVKYTGTANPYYPVSVRTTLDLSAQELVENTLNHYKLKDGGAVLIDIKNNKVIAMASRPSINKKDPFKKQNGSDSVENRLLTPQTPGSIFKTVTAAAALEQNKIQPSFTYNCDKSIYGNNVEEDHQKGQLTFEESFAQSCNATFAQLAKEMIISNPNTLEQYADKLGLIQPVGWTGDVFHFEHFKQFLGEKSGRVWTNEREKKVPNAVAQTAIGQLDVKVTPLAVANMMATIARGGEKKQVKAVDALEYKNNTSLYTFKEHKLKGDSINKATAASMQQLLKGVVQSEKGTGRRFQTLPYEVAGKSGTAEINVKDDIVNKWFAGYFPADDPKYAMVVVDLNTKSAISPTNSVFYDIVKGMYDLNTR</sequence>
<dbReference type="Proteomes" id="UP000031829">
    <property type="component" value="Chromosome"/>
</dbReference>
<dbReference type="InterPro" id="IPR050515">
    <property type="entry name" value="Beta-lactam/transpept"/>
</dbReference>
<evidence type="ECO:0000259" key="7">
    <source>
        <dbReference type="Pfam" id="PF00905"/>
    </source>
</evidence>
<dbReference type="GO" id="GO:0005886">
    <property type="term" value="C:plasma membrane"/>
    <property type="evidence" value="ECO:0007669"/>
    <property type="project" value="TreeGrafter"/>
</dbReference>
<dbReference type="InterPro" id="IPR005311">
    <property type="entry name" value="PBP_dimer"/>
</dbReference>
<dbReference type="SUPFAM" id="SSF56601">
    <property type="entry name" value="beta-lactamase/transpeptidase-like"/>
    <property type="match status" value="1"/>
</dbReference>
<accession>A0A0B6AUU2</accession>
<evidence type="ECO:0000313" key="10">
    <source>
        <dbReference type="Proteomes" id="UP000031829"/>
    </source>
</evidence>
<feature type="domain" description="Penicillin-binding protein dimerisation" evidence="8">
    <location>
        <begin position="62"/>
        <end position="217"/>
    </location>
</feature>
<evidence type="ECO:0000259" key="8">
    <source>
        <dbReference type="Pfam" id="PF03717"/>
    </source>
</evidence>
<protein>
    <recommendedName>
        <fullName evidence="4">serine-type D-Ala-D-Ala carboxypeptidase</fullName>
        <ecNumber evidence="4">3.4.16.4</ecNumber>
    </recommendedName>
</protein>
<name>A0A0B6AUU2_PRIM2</name>
<comment type="pathway">
    <text evidence="2">Cell wall biogenesis; peptidoglycan biosynthesis.</text>
</comment>
<dbReference type="HOGENOM" id="CLU_009289_6_3_9"/>
<comment type="subcellular location">
    <subcellularLocation>
        <location evidence="1">Membrane</location>
    </subcellularLocation>
</comment>
<evidence type="ECO:0000256" key="6">
    <source>
        <dbReference type="ARBA" id="ARBA00034000"/>
    </source>
</evidence>
<evidence type="ECO:0000256" key="4">
    <source>
        <dbReference type="ARBA" id="ARBA00012448"/>
    </source>
</evidence>
<dbReference type="InterPro" id="IPR012338">
    <property type="entry name" value="Beta-lactam/transpept-like"/>
</dbReference>
<dbReference type="GO" id="GO:0008658">
    <property type="term" value="F:penicillin binding"/>
    <property type="evidence" value="ECO:0007669"/>
    <property type="project" value="InterPro"/>
</dbReference>
<dbReference type="InterPro" id="IPR001460">
    <property type="entry name" value="PCN-bd_Tpept"/>
</dbReference>
<evidence type="ECO:0000313" key="9">
    <source>
        <dbReference type="EMBL" id="AJI24887.1"/>
    </source>
</evidence>
<organism evidence="9 10">
    <name type="scientific">Priestia megaterium (strain ATCC 14581 / DSM 32 / CCUG 1817 / JCM 2506 / NBRC 15308 / NCIMB 9376 / NCTC 10342 / NRRL B-14308 / VKM B-512 / Ford 19)</name>
    <name type="common">Bacillus megaterium</name>
    <dbReference type="NCBI Taxonomy" id="1348623"/>
    <lineage>
        <taxon>Bacteria</taxon>
        <taxon>Bacillati</taxon>
        <taxon>Bacillota</taxon>
        <taxon>Bacilli</taxon>
        <taxon>Bacillales</taxon>
        <taxon>Bacillaceae</taxon>
        <taxon>Priestia</taxon>
    </lineage>
</organism>
<dbReference type="EC" id="3.4.16.4" evidence="4"/>
<keyword evidence="5" id="KW-0472">Membrane</keyword>
<proteinExistence type="inferred from homology"/>
<evidence type="ECO:0000256" key="1">
    <source>
        <dbReference type="ARBA" id="ARBA00004370"/>
    </source>
</evidence>
<dbReference type="EMBL" id="CP009920">
    <property type="protein sequence ID" value="AJI24887.1"/>
    <property type="molecule type" value="Genomic_DNA"/>
</dbReference>
<dbReference type="PANTHER" id="PTHR30627:SF24">
    <property type="entry name" value="PENICILLIN-BINDING PROTEIN 4B"/>
    <property type="match status" value="1"/>
</dbReference>
<dbReference type="SUPFAM" id="SSF56519">
    <property type="entry name" value="Penicillin binding protein dimerisation domain"/>
    <property type="match status" value="1"/>
</dbReference>
<evidence type="ECO:0000256" key="3">
    <source>
        <dbReference type="ARBA" id="ARBA00007171"/>
    </source>
</evidence>
<dbReference type="Gene3D" id="3.40.710.10">
    <property type="entry name" value="DD-peptidase/beta-lactamase superfamily"/>
    <property type="match status" value="1"/>
</dbReference>
<dbReference type="Pfam" id="PF03717">
    <property type="entry name" value="PBP_dimer"/>
    <property type="match status" value="1"/>
</dbReference>
<comment type="similarity">
    <text evidence="3">Belongs to the transpeptidase family.</text>
</comment>
<dbReference type="GO" id="GO:0071972">
    <property type="term" value="F:peptidoglycan L,D-transpeptidase activity"/>
    <property type="evidence" value="ECO:0007669"/>
    <property type="project" value="TreeGrafter"/>
</dbReference>
<dbReference type="AlphaFoldDB" id="A0A0B6AUU2"/>
<dbReference type="GO" id="GO:0071555">
    <property type="term" value="P:cell wall organization"/>
    <property type="evidence" value="ECO:0007669"/>
    <property type="project" value="TreeGrafter"/>
</dbReference>
<dbReference type="InterPro" id="IPR036138">
    <property type="entry name" value="PBP_dimer_sf"/>
</dbReference>
<gene>
    <name evidence="9" type="ORF">BG04_1592</name>
</gene>
<dbReference type="KEGG" id="bmeg:BG04_1592"/>
<dbReference type="RefSeq" id="WP_034648831.1">
    <property type="nucleotide sequence ID" value="NZ_BCVB01000008.1"/>
</dbReference>
<comment type="catalytic activity">
    <reaction evidence="6">
        <text>Preferential cleavage: (Ac)2-L-Lys-D-Ala-|-D-Ala. Also transpeptidation of peptidyl-alanyl moieties that are N-acyl substituents of D-alanine.</text>
        <dbReference type="EC" id="3.4.16.4"/>
    </reaction>
</comment>
<dbReference type="GO" id="GO:0009002">
    <property type="term" value="F:serine-type D-Ala-D-Ala carboxypeptidase activity"/>
    <property type="evidence" value="ECO:0007669"/>
    <property type="project" value="UniProtKB-EC"/>
</dbReference>
<evidence type="ECO:0000256" key="5">
    <source>
        <dbReference type="ARBA" id="ARBA00023136"/>
    </source>
</evidence>
<dbReference type="PANTHER" id="PTHR30627">
    <property type="entry name" value="PEPTIDOGLYCAN D,D-TRANSPEPTIDASE"/>
    <property type="match status" value="1"/>
</dbReference>